<dbReference type="AlphaFoldDB" id="A0A8J3G9F6"/>
<evidence type="ECO:0008006" key="4">
    <source>
        <dbReference type="Google" id="ProtNLM"/>
    </source>
</evidence>
<protein>
    <recommendedName>
        <fullName evidence="4">Outer membrane protein beta-barrel domain-containing protein</fullName>
    </recommendedName>
</protein>
<evidence type="ECO:0000256" key="1">
    <source>
        <dbReference type="SAM" id="SignalP"/>
    </source>
</evidence>
<gene>
    <name evidence="2" type="ORF">GCM10007390_16210</name>
</gene>
<keyword evidence="3" id="KW-1185">Reference proteome</keyword>
<dbReference type="Proteomes" id="UP000598271">
    <property type="component" value="Unassembled WGS sequence"/>
</dbReference>
<organism evidence="2 3">
    <name type="scientific">Persicitalea jodogahamensis</name>
    <dbReference type="NCBI Taxonomy" id="402147"/>
    <lineage>
        <taxon>Bacteria</taxon>
        <taxon>Pseudomonadati</taxon>
        <taxon>Bacteroidota</taxon>
        <taxon>Cytophagia</taxon>
        <taxon>Cytophagales</taxon>
        <taxon>Spirosomataceae</taxon>
        <taxon>Persicitalea</taxon>
    </lineage>
</organism>
<evidence type="ECO:0000313" key="3">
    <source>
        <dbReference type="Proteomes" id="UP000598271"/>
    </source>
</evidence>
<feature type="chain" id="PRO_5035263915" description="Outer membrane protein beta-barrel domain-containing protein" evidence="1">
    <location>
        <begin position="21"/>
        <end position="251"/>
    </location>
</feature>
<feature type="signal peptide" evidence="1">
    <location>
        <begin position="1"/>
        <end position="20"/>
    </location>
</feature>
<accession>A0A8J3G9F6</accession>
<reference evidence="2 3" key="1">
    <citation type="journal article" date="2014" name="Int. J. Syst. Evol. Microbiol.">
        <title>Complete genome sequence of Corynebacterium casei LMG S-19264T (=DSM 44701T), isolated from a smear-ripened cheese.</title>
        <authorList>
            <consortium name="US DOE Joint Genome Institute (JGI-PGF)"/>
            <person name="Walter F."/>
            <person name="Albersmeier A."/>
            <person name="Kalinowski J."/>
            <person name="Ruckert C."/>
        </authorList>
    </citation>
    <scope>NUCLEOTIDE SEQUENCE [LARGE SCALE GENOMIC DNA]</scope>
    <source>
        <strain evidence="2 3">KCTC 12866</strain>
    </source>
</reference>
<comment type="caution">
    <text evidence="2">The sequence shown here is derived from an EMBL/GenBank/DDBJ whole genome shotgun (WGS) entry which is preliminary data.</text>
</comment>
<name>A0A8J3G9F6_9BACT</name>
<evidence type="ECO:0000313" key="2">
    <source>
        <dbReference type="EMBL" id="GHB63137.1"/>
    </source>
</evidence>
<keyword evidence="1" id="KW-0732">Signal</keyword>
<dbReference type="RefSeq" id="WP_189563805.1">
    <property type="nucleotide sequence ID" value="NZ_BMXF01000001.1"/>
</dbReference>
<sequence>MKTSFCFLTVLIGLSAAAQSQNPIIYPAKPAEQDTSRIGMRGVEIYFTQIVTQSNARGVNERLRNSGYPELGQLQLFWGGGIQYRIRRVLLGLEVAHSVNPSGPRTNETSAADRRTLNVQLNASYALYQPNERVRVYPFLAAGANLTTVTLTRMTENADFDAILRQPGNAVSLSHFSNYVNIGIGTDVVSRKVGWSSLASFRLGYRLGGLTEWYSDYTELRNAPQDRLSQFYFQMNLGGSLNWLSRRQQRW</sequence>
<proteinExistence type="predicted"/>
<dbReference type="EMBL" id="BMXF01000001">
    <property type="protein sequence ID" value="GHB63137.1"/>
    <property type="molecule type" value="Genomic_DNA"/>
</dbReference>